<dbReference type="InterPro" id="IPR011050">
    <property type="entry name" value="Pectin_lyase_fold/virulence"/>
</dbReference>
<gene>
    <name evidence="1" type="ORF">S03H2_55375</name>
</gene>
<dbReference type="Gene3D" id="2.160.20.10">
    <property type="entry name" value="Single-stranded right-handed beta-helix, Pectin lyase-like"/>
    <property type="match status" value="1"/>
</dbReference>
<sequence>PLDSIANAISASNTYIAIAANANKRNTIYVGGGMYSETLTTLPNQCDIIGVGCRTSWPTLIEGITTIGSIVVGCHIYNMHFHQVGTALPTISIPTGSHGTWFTDCVISMGTSATIGLSFAGTCNTCKVIGCQFDGDAVFPIGINFTSCGNFNRIEDNYINATTTGINISDGSGDSDWGTLIKNNVICHCAVGNSTQLTTGISFLDASGTQAMVIGNYISATDAISWASGTLTGDRERWMCLANRVGEGGSGSWE</sequence>
<protein>
    <recommendedName>
        <fullName evidence="2">Right handed beta helix domain-containing protein</fullName>
    </recommendedName>
</protein>
<dbReference type="InterPro" id="IPR012334">
    <property type="entry name" value="Pectin_lyas_fold"/>
</dbReference>
<feature type="non-terminal residue" evidence="1">
    <location>
        <position position="254"/>
    </location>
</feature>
<name>X1JNH0_9ZZZZ</name>
<dbReference type="EMBL" id="BARU01035364">
    <property type="protein sequence ID" value="GAH79819.1"/>
    <property type="molecule type" value="Genomic_DNA"/>
</dbReference>
<organism evidence="1">
    <name type="scientific">marine sediment metagenome</name>
    <dbReference type="NCBI Taxonomy" id="412755"/>
    <lineage>
        <taxon>unclassified sequences</taxon>
        <taxon>metagenomes</taxon>
        <taxon>ecological metagenomes</taxon>
    </lineage>
</organism>
<comment type="caution">
    <text evidence="1">The sequence shown here is derived from an EMBL/GenBank/DDBJ whole genome shotgun (WGS) entry which is preliminary data.</text>
</comment>
<dbReference type="AlphaFoldDB" id="X1JNH0"/>
<proteinExistence type="predicted"/>
<reference evidence="1" key="1">
    <citation type="journal article" date="2014" name="Front. Microbiol.">
        <title>High frequency of phylogenetically diverse reductive dehalogenase-homologous genes in deep subseafloor sedimentary metagenomes.</title>
        <authorList>
            <person name="Kawai M."/>
            <person name="Futagami T."/>
            <person name="Toyoda A."/>
            <person name="Takaki Y."/>
            <person name="Nishi S."/>
            <person name="Hori S."/>
            <person name="Arai W."/>
            <person name="Tsubouchi T."/>
            <person name="Morono Y."/>
            <person name="Uchiyama I."/>
            <person name="Ito T."/>
            <person name="Fujiyama A."/>
            <person name="Inagaki F."/>
            <person name="Takami H."/>
        </authorList>
    </citation>
    <scope>NUCLEOTIDE SEQUENCE</scope>
    <source>
        <strain evidence="1">Expedition CK06-06</strain>
    </source>
</reference>
<evidence type="ECO:0000313" key="1">
    <source>
        <dbReference type="EMBL" id="GAH79819.1"/>
    </source>
</evidence>
<accession>X1JNH0</accession>
<feature type="non-terminal residue" evidence="1">
    <location>
        <position position="1"/>
    </location>
</feature>
<evidence type="ECO:0008006" key="2">
    <source>
        <dbReference type="Google" id="ProtNLM"/>
    </source>
</evidence>
<dbReference type="SUPFAM" id="SSF51126">
    <property type="entry name" value="Pectin lyase-like"/>
    <property type="match status" value="1"/>
</dbReference>